<organism evidence="5 6">
    <name type="scientific">Triparma laevis f. longispina</name>
    <dbReference type="NCBI Taxonomy" id="1714387"/>
    <lineage>
        <taxon>Eukaryota</taxon>
        <taxon>Sar</taxon>
        <taxon>Stramenopiles</taxon>
        <taxon>Ochrophyta</taxon>
        <taxon>Bolidophyceae</taxon>
        <taxon>Parmales</taxon>
        <taxon>Triparmaceae</taxon>
        <taxon>Triparma</taxon>
    </lineage>
</organism>
<name>A0A9W7CI59_9STRA</name>
<dbReference type="PROSITE" id="PS00383">
    <property type="entry name" value="TYR_PHOSPHATASE_1"/>
    <property type="match status" value="1"/>
</dbReference>
<dbReference type="InterPro" id="IPR020422">
    <property type="entry name" value="TYR_PHOSPHATASE_DUAL_dom"/>
</dbReference>
<sequence>MNPEPTPQAPPNPALPLSPHSSILSTDRTDRWCAQQIADTGIWLGSVKAAPYSPSSGKPNEAKAEVLREKGIGFIINCGVVPTKSSATEMTPPPGFHYLYLTGLAENATNLSTYLTACLNFYHQSCQSNSAILVHCAQGIHRSPSVVAALLIALTNGEMDVGDARSGALEEIQKARSRATSNSNFVRQLQVWRYNMWPPQMKHKRTRFN</sequence>
<keyword evidence="2" id="KW-0904">Protein phosphatase</keyword>
<dbReference type="PANTHER" id="PTHR46377">
    <property type="entry name" value="DUAL SPECIFICITY PROTEIN PHOSPHATASE 19"/>
    <property type="match status" value="1"/>
</dbReference>
<keyword evidence="1" id="KW-0378">Hydrolase</keyword>
<dbReference type="GO" id="GO:0005737">
    <property type="term" value="C:cytoplasm"/>
    <property type="evidence" value="ECO:0007669"/>
    <property type="project" value="TreeGrafter"/>
</dbReference>
<dbReference type="InterPro" id="IPR016130">
    <property type="entry name" value="Tyr_Pase_AS"/>
</dbReference>
<dbReference type="InterPro" id="IPR029021">
    <property type="entry name" value="Prot-tyrosine_phosphatase-like"/>
</dbReference>
<feature type="domain" description="Tyrosine specific protein phosphatases" evidence="4">
    <location>
        <begin position="112"/>
        <end position="164"/>
    </location>
</feature>
<proteinExistence type="predicted"/>
<dbReference type="SUPFAM" id="SSF52799">
    <property type="entry name" value="(Phosphotyrosine protein) phosphatases II"/>
    <property type="match status" value="1"/>
</dbReference>
<feature type="region of interest" description="Disordered" evidence="3">
    <location>
        <begin position="1"/>
        <end position="21"/>
    </location>
</feature>
<reference evidence="6" key="1">
    <citation type="journal article" date="2023" name="Commun. Biol.">
        <title>Genome analysis of Parmales, the sister group of diatoms, reveals the evolutionary specialization of diatoms from phago-mixotrophs to photoautotrophs.</title>
        <authorList>
            <person name="Ban H."/>
            <person name="Sato S."/>
            <person name="Yoshikawa S."/>
            <person name="Yamada K."/>
            <person name="Nakamura Y."/>
            <person name="Ichinomiya M."/>
            <person name="Sato N."/>
            <person name="Blanc-Mathieu R."/>
            <person name="Endo H."/>
            <person name="Kuwata A."/>
            <person name="Ogata H."/>
        </authorList>
    </citation>
    <scope>NUCLEOTIDE SEQUENCE [LARGE SCALE GENOMIC DNA]</scope>
    <source>
        <strain evidence="6">NIES 3700</strain>
    </source>
</reference>
<dbReference type="Proteomes" id="UP001165122">
    <property type="component" value="Unassembled WGS sequence"/>
</dbReference>
<gene>
    <name evidence="5" type="ORF">TrLO_g2237</name>
</gene>
<keyword evidence="6" id="KW-1185">Reference proteome</keyword>
<dbReference type="PROSITE" id="PS50056">
    <property type="entry name" value="TYR_PHOSPHATASE_2"/>
    <property type="match status" value="1"/>
</dbReference>
<evidence type="ECO:0000256" key="1">
    <source>
        <dbReference type="ARBA" id="ARBA00022801"/>
    </source>
</evidence>
<comment type="caution">
    <text evidence="5">The sequence shown here is derived from an EMBL/GenBank/DDBJ whole genome shotgun (WGS) entry which is preliminary data.</text>
</comment>
<dbReference type="CDD" id="cd14498">
    <property type="entry name" value="DSP"/>
    <property type="match status" value="1"/>
</dbReference>
<accession>A0A9W7CI59</accession>
<dbReference type="Pfam" id="PF00782">
    <property type="entry name" value="DSPc"/>
    <property type="match status" value="1"/>
</dbReference>
<protein>
    <recommendedName>
        <fullName evidence="4">Tyrosine specific protein phosphatases domain-containing protein</fullName>
    </recommendedName>
</protein>
<dbReference type="InterPro" id="IPR000387">
    <property type="entry name" value="Tyr_Pase_dom"/>
</dbReference>
<dbReference type="EMBL" id="BRXW01000081">
    <property type="protein sequence ID" value="GMI05084.1"/>
    <property type="molecule type" value="Genomic_DNA"/>
</dbReference>
<evidence type="ECO:0000259" key="4">
    <source>
        <dbReference type="PROSITE" id="PS50056"/>
    </source>
</evidence>
<dbReference type="SMART" id="SM00195">
    <property type="entry name" value="DSPc"/>
    <property type="match status" value="1"/>
</dbReference>
<evidence type="ECO:0000256" key="2">
    <source>
        <dbReference type="ARBA" id="ARBA00022912"/>
    </source>
</evidence>
<dbReference type="OrthoDB" id="273181at2759"/>
<dbReference type="InterPro" id="IPR000340">
    <property type="entry name" value="Dual-sp_phosphatase_cat-dom"/>
</dbReference>
<dbReference type="GO" id="GO:0008579">
    <property type="term" value="F:JUN kinase phosphatase activity"/>
    <property type="evidence" value="ECO:0007669"/>
    <property type="project" value="TreeGrafter"/>
</dbReference>
<feature type="compositionally biased region" description="Pro residues" evidence="3">
    <location>
        <begin position="1"/>
        <end position="16"/>
    </location>
</feature>
<dbReference type="AlphaFoldDB" id="A0A9W7CI59"/>
<dbReference type="PANTHER" id="PTHR46377:SF1">
    <property type="entry name" value="DUAL SPECIFICITY PROTEIN PHOSPHATASE 19"/>
    <property type="match status" value="1"/>
</dbReference>
<evidence type="ECO:0000256" key="3">
    <source>
        <dbReference type="SAM" id="MobiDB-lite"/>
    </source>
</evidence>
<evidence type="ECO:0000313" key="6">
    <source>
        <dbReference type="Proteomes" id="UP001165122"/>
    </source>
</evidence>
<evidence type="ECO:0000313" key="5">
    <source>
        <dbReference type="EMBL" id="GMI05084.1"/>
    </source>
</evidence>
<dbReference type="Gene3D" id="3.90.190.10">
    <property type="entry name" value="Protein tyrosine phosphatase superfamily"/>
    <property type="match status" value="1"/>
</dbReference>